<dbReference type="GO" id="GO:0003677">
    <property type="term" value="F:DNA binding"/>
    <property type="evidence" value="ECO:0007669"/>
    <property type="project" value="InterPro"/>
</dbReference>
<dbReference type="Pfam" id="PF04082">
    <property type="entry name" value="Fungal_trans"/>
    <property type="match status" value="1"/>
</dbReference>
<keyword evidence="4" id="KW-0175">Coiled coil</keyword>
<dbReference type="STRING" id="71717.A0A4Y7TQR0"/>
<dbReference type="SUPFAM" id="SSF57701">
    <property type="entry name" value="Zn2/Cys6 DNA-binding domain"/>
    <property type="match status" value="1"/>
</dbReference>
<feature type="domain" description="Zn(2)-C6 fungal-type" evidence="6">
    <location>
        <begin position="37"/>
        <end position="66"/>
    </location>
</feature>
<gene>
    <name evidence="7" type="ORF">FA13DRAFT_1622516</name>
</gene>
<dbReference type="GO" id="GO:0008270">
    <property type="term" value="F:zinc ion binding"/>
    <property type="evidence" value="ECO:0007669"/>
    <property type="project" value="InterPro"/>
</dbReference>
<dbReference type="Gene3D" id="4.10.240.10">
    <property type="entry name" value="Zn(2)-C6 fungal-type DNA-binding domain"/>
    <property type="match status" value="1"/>
</dbReference>
<dbReference type="InterPro" id="IPR050613">
    <property type="entry name" value="Sec_Metabolite_Reg"/>
</dbReference>
<dbReference type="InterPro" id="IPR036864">
    <property type="entry name" value="Zn2-C6_fun-type_DNA-bd_sf"/>
</dbReference>
<dbReference type="PANTHER" id="PTHR31001">
    <property type="entry name" value="UNCHARACTERIZED TRANSCRIPTIONAL REGULATORY PROTEIN"/>
    <property type="match status" value="1"/>
</dbReference>
<dbReference type="Pfam" id="PF00172">
    <property type="entry name" value="Zn_clus"/>
    <property type="match status" value="1"/>
</dbReference>
<evidence type="ECO:0000256" key="4">
    <source>
        <dbReference type="SAM" id="Coils"/>
    </source>
</evidence>
<feature type="coiled-coil region" evidence="4">
    <location>
        <begin position="84"/>
        <end position="111"/>
    </location>
</feature>
<dbReference type="GO" id="GO:0005634">
    <property type="term" value="C:nucleus"/>
    <property type="evidence" value="ECO:0007669"/>
    <property type="project" value="UniProtKB-SubCell"/>
</dbReference>
<evidence type="ECO:0000256" key="3">
    <source>
        <dbReference type="ARBA" id="ARBA00023242"/>
    </source>
</evidence>
<dbReference type="SMART" id="SM00066">
    <property type="entry name" value="GAL4"/>
    <property type="match status" value="1"/>
</dbReference>
<reference evidence="7 8" key="1">
    <citation type="journal article" date="2019" name="Nat. Ecol. Evol.">
        <title>Megaphylogeny resolves global patterns of mushroom evolution.</title>
        <authorList>
            <person name="Varga T."/>
            <person name="Krizsan K."/>
            <person name="Foldi C."/>
            <person name="Dima B."/>
            <person name="Sanchez-Garcia M."/>
            <person name="Sanchez-Ramirez S."/>
            <person name="Szollosi G.J."/>
            <person name="Szarkandi J.G."/>
            <person name="Papp V."/>
            <person name="Albert L."/>
            <person name="Andreopoulos W."/>
            <person name="Angelini C."/>
            <person name="Antonin V."/>
            <person name="Barry K.W."/>
            <person name="Bougher N.L."/>
            <person name="Buchanan P."/>
            <person name="Buyck B."/>
            <person name="Bense V."/>
            <person name="Catcheside P."/>
            <person name="Chovatia M."/>
            <person name="Cooper J."/>
            <person name="Damon W."/>
            <person name="Desjardin D."/>
            <person name="Finy P."/>
            <person name="Geml J."/>
            <person name="Haridas S."/>
            <person name="Hughes K."/>
            <person name="Justo A."/>
            <person name="Karasinski D."/>
            <person name="Kautmanova I."/>
            <person name="Kiss B."/>
            <person name="Kocsube S."/>
            <person name="Kotiranta H."/>
            <person name="LaButti K.M."/>
            <person name="Lechner B.E."/>
            <person name="Liimatainen K."/>
            <person name="Lipzen A."/>
            <person name="Lukacs Z."/>
            <person name="Mihaltcheva S."/>
            <person name="Morgado L.N."/>
            <person name="Niskanen T."/>
            <person name="Noordeloos M.E."/>
            <person name="Ohm R.A."/>
            <person name="Ortiz-Santana B."/>
            <person name="Ovrebo C."/>
            <person name="Racz N."/>
            <person name="Riley R."/>
            <person name="Savchenko A."/>
            <person name="Shiryaev A."/>
            <person name="Soop K."/>
            <person name="Spirin V."/>
            <person name="Szebenyi C."/>
            <person name="Tomsovsky M."/>
            <person name="Tulloss R.E."/>
            <person name="Uehling J."/>
            <person name="Grigoriev I.V."/>
            <person name="Vagvolgyi C."/>
            <person name="Papp T."/>
            <person name="Martin F.M."/>
            <person name="Miettinen O."/>
            <person name="Hibbett D.S."/>
            <person name="Nagy L.G."/>
        </authorList>
    </citation>
    <scope>NUCLEOTIDE SEQUENCE [LARGE SCALE GENOMIC DNA]</scope>
    <source>
        <strain evidence="7 8">FP101781</strain>
    </source>
</reference>
<evidence type="ECO:0000256" key="1">
    <source>
        <dbReference type="ARBA" id="ARBA00004123"/>
    </source>
</evidence>
<sequence length="872" mass="96502">MSSPTASTFGARIEGTGAGGSGDSPVKKRRKGATRLSCAECRRLKLRCDRTVPCSSCVKRGCGAICPDGSLTTGQGNRFVLASTTELHEKISELSQRVRELEDGLRGAHAKYSTDKHPLLADDLLKVKMPLQREPPSLRNGGMGIKEEETPQESLDAFGSLYISVSGRTKYFGHIANSWVSAYADNELPDDDNSEDAAMSLRGMLPPEILLRASALPISHAATLGNIGLQNLCWYLPTLEVAHKLRTVYYTHAAWMYNPINMETFDEEVWSQFYGGQHVGSLSDDPIIFHRLSLMFIVLAIGSLMDVSSSAYNLEAEKYHQLSKAALFNSSLFDEPTINAVQALFLMTYYMFLADRHGSNTGARWGVMGITIKVAQSVNRDSGKWKVDGPETQRRRELFWELFTYDSWQCYTFGRPPSFALPHIDTKLPFHDDNSDEHAFNAWKHRFSSECMNLFHDQAFGAKTPPYAVVLQLDRKMRSFPVPPILQVVGFGNSDPGQARQDSIQLTLQRHIVLAIRELNLLYLHRSFFARAMSDHPNDPLSSPYGASVIAAYRSAGSSVALMRNLHNQLKEPSERMWFLWAHMFSCAIILGSIVTRCPSMSFALSALGQLDSACELFAKAARGFRATKVLNIMLNLQQKAHYSLDEYRKGNGSPLARLVPGSPSSPDEDDELSVLGGKTRYVTKAEPSSPRLADRSPTFQNPVVPLPLPPTIQNSDCDPTLLNYLQSFQPGHRPSYSQPSQGYVAMQGVDSTSYTDNAGVMSPSSMYGMAGAGSQQQEPTSYMQGQQQAMQQPQQPMLEIPNNTSFPQYFNVYDYGNSGSMSSGTHNGAFSHSPLMEHTQPNQHRKGSGSPDGHNMQSTWQDFVNGLAIAM</sequence>
<comment type="caution">
    <text evidence="7">The sequence shown here is derived from an EMBL/GenBank/DDBJ whole genome shotgun (WGS) entry which is preliminary data.</text>
</comment>
<evidence type="ECO:0000313" key="8">
    <source>
        <dbReference type="Proteomes" id="UP000298030"/>
    </source>
</evidence>
<organism evidence="7 8">
    <name type="scientific">Coprinellus micaceus</name>
    <name type="common">Glistening ink-cap mushroom</name>
    <name type="synonym">Coprinus micaceus</name>
    <dbReference type="NCBI Taxonomy" id="71717"/>
    <lineage>
        <taxon>Eukaryota</taxon>
        <taxon>Fungi</taxon>
        <taxon>Dikarya</taxon>
        <taxon>Basidiomycota</taxon>
        <taxon>Agaricomycotina</taxon>
        <taxon>Agaricomycetes</taxon>
        <taxon>Agaricomycetidae</taxon>
        <taxon>Agaricales</taxon>
        <taxon>Agaricineae</taxon>
        <taxon>Psathyrellaceae</taxon>
        <taxon>Coprinellus</taxon>
    </lineage>
</organism>
<evidence type="ECO:0000313" key="7">
    <source>
        <dbReference type="EMBL" id="TEB36496.1"/>
    </source>
</evidence>
<keyword evidence="8" id="KW-1185">Reference proteome</keyword>
<feature type="region of interest" description="Disordered" evidence="5">
    <location>
        <begin position="1"/>
        <end position="29"/>
    </location>
</feature>
<feature type="region of interest" description="Disordered" evidence="5">
    <location>
        <begin position="684"/>
        <end position="710"/>
    </location>
</feature>
<feature type="region of interest" description="Disordered" evidence="5">
    <location>
        <begin position="825"/>
        <end position="859"/>
    </location>
</feature>
<evidence type="ECO:0000256" key="2">
    <source>
        <dbReference type="ARBA" id="ARBA00022723"/>
    </source>
</evidence>
<dbReference type="PROSITE" id="PS50048">
    <property type="entry name" value="ZN2_CY6_FUNGAL_2"/>
    <property type="match status" value="1"/>
</dbReference>
<dbReference type="GO" id="GO:0000981">
    <property type="term" value="F:DNA-binding transcription factor activity, RNA polymerase II-specific"/>
    <property type="evidence" value="ECO:0007669"/>
    <property type="project" value="InterPro"/>
</dbReference>
<dbReference type="CDD" id="cd12148">
    <property type="entry name" value="fungal_TF_MHR"/>
    <property type="match status" value="1"/>
</dbReference>
<name>A0A4Y7TQR0_COPMI</name>
<protein>
    <recommendedName>
        <fullName evidence="6">Zn(2)-C6 fungal-type domain-containing protein</fullName>
    </recommendedName>
</protein>
<dbReference type="Proteomes" id="UP000298030">
    <property type="component" value="Unassembled WGS sequence"/>
</dbReference>
<accession>A0A4Y7TQR0</accession>
<keyword evidence="2" id="KW-0479">Metal-binding</keyword>
<dbReference type="EMBL" id="QPFP01000005">
    <property type="protein sequence ID" value="TEB36496.1"/>
    <property type="molecule type" value="Genomic_DNA"/>
</dbReference>
<dbReference type="OrthoDB" id="424974at2759"/>
<proteinExistence type="predicted"/>
<dbReference type="InterPro" id="IPR001138">
    <property type="entry name" value="Zn2Cys6_DnaBD"/>
</dbReference>
<dbReference type="SMART" id="SM00906">
    <property type="entry name" value="Fungal_trans"/>
    <property type="match status" value="1"/>
</dbReference>
<evidence type="ECO:0000256" key="5">
    <source>
        <dbReference type="SAM" id="MobiDB-lite"/>
    </source>
</evidence>
<dbReference type="GO" id="GO:0006351">
    <property type="term" value="P:DNA-templated transcription"/>
    <property type="evidence" value="ECO:0007669"/>
    <property type="project" value="InterPro"/>
</dbReference>
<dbReference type="PROSITE" id="PS00463">
    <property type="entry name" value="ZN2_CY6_FUNGAL_1"/>
    <property type="match status" value="1"/>
</dbReference>
<keyword evidence="3" id="KW-0539">Nucleus</keyword>
<evidence type="ECO:0000259" key="6">
    <source>
        <dbReference type="PROSITE" id="PS50048"/>
    </source>
</evidence>
<dbReference type="CDD" id="cd00067">
    <property type="entry name" value="GAL4"/>
    <property type="match status" value="1"/>
</dbReference>
<dbReference type="InterPro" id="IPR007219">
    <property type="entry name" value="XnlR_reg_dom"/>
</dbReference>
<dbReference type="AlphaFoldDB" id="A0A4Y7TQR0"/>
<comment type="subcellular location">
    <subcellularLocation>
        <location evidence="1">Nucleus</location>
    </subcellularLocation>
</comment>
<dbReference type="PANTHER" id="PTHR31001:SF56">
    <property type="entry name" value="ZN(2)-C6 FUNGAL-TYPE DOMAIN-CONTAINING PROTEIN"/>
    <property type="match status" value="1"/>
</dbReference>